<name>A0AAJ0AVJ5_9PEZI</name>
<accession>A0AAJ0AVJ5</accession>
<keyword evidence="2" id="KW-1185">Reference proteome</keyword>
<dbReference type="GeneID" id="85456546"/>
<gene>
    <name evidence="1" type="ORF">BDP55DRAFT_629433</name>
</gene>
<comment type="caution">
    <text evidence="1">The sequence shown here is derived from an EMBL/GenBank/DDBJ whole genome shotgun (WGS) entry which is preliminary data.</text>
</comment>
<sequence length="170" mass="18464">MLGFAASNAAAPPPDVPARRCCCFMVQCSSGVIHPQESPQPFSAAYRCSTADTMATPLDVDDDFTTSPPNHATGPPSGRFECSLRFHVLVRVKRPASAFCKELHTNLAVPLNCKQTKAPPRAIQHPANQGQTALQLIMSPNQNDRLDVETRPWTTEPPALLLAAQWTAYP</sequence>
<organism evidence="1 2">
    <name type="scientific">Colletotrichum godetiae</name>
    <dbReference type="NCBI Taxonomy" id="1209918"/>
    <lineage>
        <taxon>Eukaryota</taxon>
        <taxon>Fungi</taxon>
        <taxon>Dikarya</taxon>
        <taxon>Ascomycota</taxon>
        <taxon>Pezizomycotina</taxon>
        <taxon>Sordariomycetes</taxon>
        <taxon>Hypocreomycetidae</taxon>
        <taxon>Glomerellales</taxon>
        <taxon>Glomerellaceae</taxon>
        <taxon>Colletotrichum</taxon>
        <taxon>Colletotrichum acutatum species complex</taxon>
    </lineage>
</organism>
<evidence type="ECO:0000313" key="2">
    <source>
        <dbReference type="Proteomes" id="UP001224890"/>
    </source>
</evidence>
<protein>
    <submittedName>
        <fullName evidence="1">Uncharacterized protein</fullName>
    </submittedName>
</protein>
<dbReference type="RefSeq" id="XP_060432589.1">
    <property type="nucleotide sequence ID" value="XM_060572020.1"/>
</dbReference>
<dbReference type="EMBL" id="JAHMHR010000010">
    <property type="protein sequence ID" value="KAK1688894.1"/>
    <property type="molecule type" value="Genomic_DNA"/>
</dbReference>
<proteinExistence type="predicted"/>
<reference evidence="1" key="1">
    <citation type="submission" date="2021-06" db="EMBL/GenBank/DDBJ databases">
        <title>Comparative genomics, transcriptomics and evolutionary studies reveal genomic signatures of adaptation to plant cell wall in hemibiotrophic fungi.</title>
        <authorList>
            <consortium name="DOE Joint Genome Institute"/>
            <person name="Baroncelli R."/>
            <person name="Diaz J.F."/>
            <person name="Benocci T."/>
            <person name="Peng M."/>
            <person name="Battaglia E."/>
            <person name="Haridas S."/>
            <person name="Andreopoulos W."/>
            <person name="Labutti K."/>
            <person name="Pangilinan J."/>
            <person name="Floch G.L."/>
            <person name="Makela M.R."/>
            <person name="Henrissat B."/>
            <person name="Grigoriev I.V."/>
            <person name="Crouch J.A."/>
            <person name="De Vries R.P."/>
            <person name="Sukno S.A."/>
            <person name="Thon M.R."/>
        </authorList>
    </citation>
    <scope>NUCLEOTIDE SEQUENCE</scope>
    <source>
        <strain evidence="1">CBS 193.32</strain>
    </source>
</reference>
<dbReference type="AlphaFoldDB" id="A0AAJ0AVJ5"/>
<evidence type="ECO:0000313" key="1">
    <source>
        <dbReference type="EMBL" id="KAK1688894.1"/>
    </source>
</evidence>
<dbReference type="Proteomes" id="UP001224890">
    <property type="component" value="Unassembled WGS sequence"/>
</dbReference>